<keyword evidence="5" id="KW-0408">Iron</keyword>
<dbReference type="Proteomes" id="UP000516230">
    <property type="component" value="Chromosome"/>
</dbReference>
<feature type="compositionally biased region" description="Basic and acidic residues" evidence="7">
    <location>
        <begin position="16"/>
        <end position="29"/>
    </location>
</feature>
<evidence type="ECO:0000256" key="4">
    <source>
        <dbReference type="ARBA" id="ARBA00023002"/>
    </source>
</evidence>
<dbReference type="InterPro" id="IPR005117">
    <property type="entry name" value="NiRdtase/SiRdtase_haem-b_fer"/>
</dbReference>
<evidence type="ECO:0000313" key="9">
    <source>
        <dbReference type="EMBL" id="QNP63103.1"/>
    </source>
</evidence>
<feature type="domain" description="Nitrite/Sulfite reductase ferredoxin-like" evidence="8">
    <location>
        <begin position="361"/>
        <end position="420"/>
    </location>
</feature>
<feature type="region of interest" description="Disordered" evidence="7">
    <location>
        <begin position="515"/>
        <end position="537"/>
    </location>
</feature>
<dbReference type="Pfam" id="PF03460">
    <property type="entry name" value="NIR_SIR_ferr"/>
    <property type="match status" value="2"/>
</dbReference>
<feature type="compositionally biased region" description="Low complexity" evidence="7">
    <location>
        <begin position="334"/>
        <end position="343"/>
    </location>
</feature>
<dbReference type="SUPFAM" id="SSF56014">
    <property type="entry name" value="Nitrite and sulphite reductase 4Fe-4S domain-like"/>
    <property type="match status" value="1"/>
</dbReference>
<evidence type="ECO:0000256" key="2">
    <source>
        <dbReference type="ARBA" id="ARBA00022617"/>
    </source>
</evidence>
<keyword evidence="2" id="KW-0349">Heme</keyword>
<feature type="compositionally biased region" description="Low complexity" evidence="7">
    <location>
        <begin position="515"/>
        <end position="527"/>
    </location>
</feature>
<evidence type="ECO:0000256" key="7">
    <source>
        <dbReference type="SAM" id="MobiDB-lite"/>
    </source>
</evidence>
<dbReference type="GO" id="GO:0016491">
    <property type="term" value="F:oxidoreductase activity"/>
    <property type="evidence" value="ECO:0007669"/>
    <property type="project" value="UniProtKB-KW"/>
</dbReference>
<dbReference type="InterPro" id="IPR051329">
    <property type="entry name" value="NIR_SIR_4Fe-4S"/>
</dbReference>
<dbReference type="GO" id="GO:0051539">
    <property type="term" value="F:4 iron, 4 sulfur cluster binding"/>
    <property type="evidence" value="ECO:0007669"/>
    <property type="project" value="UniProtKB-KW"/>
</dbReference>
<protein>
    <submittedName>
        <fullName evidence="9">Cobalamin biosynthesis protein CobG</fullName>
    </submittedName>
</protein>
<proteinExistence type="predicted"/>
<dbReference type="InterPro" id="IPR036136">
    <property type="entry name" value="Nit/Sulf_reduc_fer-like_dom_sf"/>
</dbReference>
<feature type="region of interest" description="Disordered" evidence="7">
    <location>
        <begin position="327"/>
        <end position="361"/>
    </location>
</feature>
<evidence type="ECO:0000256" key="3">
    <source>
        <dbReference type="ARBA" id="ARBA00022723"/>
    </source>
</evidence>
<keyword evidence="10" id="KW-1185">Reference proteome</keyword>
<name>A0A7H0HRD7_9ACTN</name>
<feature type="region of interest" description="Disordered" evidence="7">
    <location>
        <begin position="9"/>
        <end position="30"/>
    </location>
</feature>
<dbReference type="EMBL" id="CP060825">
    <property type="protein sequence ID" value="QNP63103.1"/>
    <property type="molecule type" value="Genomic_DNA"/>
</dbReference>
<dbReference type="Gene3D" id="3.30.413.10">
    <property type="entry name" value="Sulfite Reductase Hemoprotein, domain 1"/>
    <property type="match status" value="1"/>
</dbReference>
<accession>A0A7H0HRD7</accession>
<feature type="region of interest" description="Disordered" evidence="7">
    <location>
        <begin position="549"/>
        <end position="568"/>
    </location>
</feature>
<keyword evidence="1" id="KW-0004">4Fe-4S</keyword>
<dbReference type="PANTHER" id="PTHR32439:SF9">
    <property type="entry name" value="BLR3264 PROTEIN"/>
    <property type="match status" value="1"/>
</dbReference>
<dbReference type="GO" id="GO:0046872">
    <property type="term" value="F:metal ion binding"/>
    <property type="evidence" value="ECO:0007669"/>
    <property type="project" value="UniProtKB-KW"/>
</dbReference>
<dbReference type="AlphaFoldDB" id="A0A7H0HRD7"/>
<evidence type="ECO:0000256" key="6">
    <source>
        <dbReference type="ARBA" id="ARBA00023014"/>
    </source>
</evidence>
<evidence type="ECO:0000313" key="10">
    <source>
        <dbReference type="Proteomes" id="UP000516230"/>
    </source>
</evidence>
<reference evidence="9 10" key="1">
    <citation type="submission" date="2020-08" db="EMBL/GenBank/DDBJ databases">
        <title>A novel species.</title>
        <authorList>
            <person name="Gao J."/>
        </authorList>
    </citation>
    <scope>NUCLEOTIDE SEQUENCE [LARGE SCALE GENOMIC DNA]</scope>
    <source>
        <strain evidence="9 10">CRPJ-33</strain>
    </source>
</reference>
<evidence type="ECO:0000256" key="5">
    <source>
        <dbReference type="ARBA" id="ARBA00023004"/>
    </source>
</evidence>
<dbReference type="SUPFAM" id="SSF55124">
    <property type="entry name" value="Nitrite/Sulfite reductase N-terminal domain-like"/>
    <property type="match status" value="2"/>
</dbReference>
<keyword evidence="4" id="KW-0560">Oxidoreductase</keyword>
<sequence>MMVGMLAAMPATPANRPDRDESPVRDRGDACPGALRLHTADDGALARVRVPAGLLSARQAHALADAADRLGDGALDITSRGNLQLRGLDAARARELADLLDAADLLPAPAHERVRNVVASPLSGLDGHGHLDVQPLVRELDALLCTGARAAALSGRFLFALDDGRGDMAELNPDVMLIAEPPARTAGGAGAPAATTTATATVTAPGTATVTAGTAADGEGAAGAGVPVAGPPGAAAGIAPGSSGAAWNSGLRVRVAAGDARVLVRPEDGPRMLMLAAEAFLDAADACGTRPWRIRELPPQYALSTPGLLRRAAAAGVAAEPVWSAEPAEPVWSAEPAQSTEPAEPAEPARPAPPAPGAHARDGVETAVCAGVVLGRMSAAQVRSLARVAERHGTGELRVTPWRSVVLPGVAAALLPELAAAGLVTGAGSPWHGVSACTGRPGCGKALADVRADAAALADVRADAAALAAAGAGGIPVHWSGCGRRCGHPHGGHVDLVATGEGRYTLAVVPAPGALPAETPAPGAAAAPDPPVRHDPAVRHDLHVPELAGALAAARGGRPLHHRPATTK</sequence>
<dbReference type="InterPro" id="IPR045854">
    <property type="entry name" value="NO2/SO3_Rdtase_4Fe4S_sf"/>
</dbReference>
<evidence type="ECO:0000256" key="1">
    <source>
        <dbReference type="ARBA" id="ARBA00022485"/>
    </source>
</evidence>
<dbReference type="KEGG" id="sgj:IAG43_09225"/>
<feature type="domain" description="Nitrite/Sulfite reductase ferredoxin-like" evidence="8">
    <location>
        <begin position="45"/>
        <end position="102"/>
    </location>
</feature>
<organism evidence="9 10">
    <name type="scientific">Streptomyces genisteinicus</name>
    <dbReference type="NCBI Taxonomy" id="2768068"/>
    <lineage>
        <taxon>Bacteria</taxon>
        <taxon>Bacillati</taxon>
        <taxon>Actinomycetota</taxon>
        <taxon>Actinomycetes</taxon>
        <taxon>Kitasatosporales</taxon>
        <taxon>Streptomycetaceae</taxon>
        <taxon>Streptomyces</taxon>
    </lineage>
</organism>
<dbReference type="Gene3D" id="3.90.480.20">
    <property type="match status" value="2"/>
</dbReference>
<keyword evidence="3" id="KW-0479">Metal-binding</keyword>
<feature type="compositionally biased region" description="Basic residues" evidence="7">
    <location>
        <begin position="558"/>
        <end position="568"/>
    </location>
</feature>
<gene>
    <name evidence="9" type="ORF">IAG43_09225</name>
</gene>
<keyword evidence="6" id="KW-0411">Iron-sulfur</keyword>
<dbReference type="PANTHER" id="PTHR32439">
    <property type="entry name" value="FERREDOXIN--NITRITE REDUCTASE, CHLOROPLASTIC"/>
    <property type="match status" value="1"/>
</dbReference>
<evidence type="ECO:0000259" key="8">
    <source>
        <dbReference type="Pfam" id="PF03460"/>
    </source>
</evidence>